<gene>
    <name evidence="1" type="ORF">IAD42_09295</name>
</gene>
<dbReference type="EMBL" id="DVJS01000232">
    <property type="protein sequence ID" value="HIS98158.1"/>
    <property type="molecule type" value="Genomic_DNA"/>
</dbReference>
<dbReference type="Proteomes" id="UP000886876">
    <property type="component" value="Unassembled WGS sequence"/>
</dbReference>
<accession>A0A9D1K8Q0</accession>
<evidence type="ECO:0000313" key="1">
    <source>
        <dbReference type="EMBL" id="HIS98158.1"/>
    </source>
</evidence>
<proteinExistence type="predicted"/>
<sequence>MEFRVFLRGGEQSGMTALLIRALSDLRVISGGWAMVELEGGAMGLVEPCEAAAEKLPLSPTDTDIVGRFDRVITEIREKDMGWLDPVLGPELADADIAARLEALFAEQLPVMGALCPREQSGDPAAWDRIVAKLEQDGETLLLDVSDMPEAEAVARLRDWAETVLDWAHHKKFDPLMKLRRKRRRTGISGA</sequence>
<comment type="caution">
    <text evidence="1">The sequence shown here is derived from an EMBL/GenBank/DDBJ whole genome shotgun (WGS) entry which is preliminary data.</text>
</comment>
<protein>
    <submittedName>
        <fullName evidence="1">Uncharacterized protein</fullName>
    </submittedName>
</protein>
<reference evidence="1" key="2">
    <citation type="journal article" date="2021" name="PeerJ">
        <title>Extensive microbial diversity within the chicken gut microbiome revealed by metagenomics and culture.</title>
        <authorList>
            <person name="Gilroy R."/>
            <person name="Ravi A."/>
            <person name="Getino M."/>
            <person name="Pursley I."/>
            <person name="Horton D.L."/>
            <person name="Alikhan N.F."/>
            <person name="Baker D."/>
            <person name="Gharbi K."/>
            <person name="Hall N."/>
            <person name="Watson M."/>
            <person name="Adriaenssens E.M."/>
            <person name="Foster-Nyarko E."/>
            <person name="Jarju S."/>
            <person name="Secka A."/>
            <person name="Antonio M."/>
            <person name="Oren A."/>
            <person name="Chaudhuri R.R."/>
            <person name="La Ragione R."/>
            <person name="Hildebrand F."/>
            <person name="Pallen M.J."/>
        </authorList>
    </citation>
    <scope>NUCLEOTIDE SEQUENCE</scope>
    <source>
        <strain evidence="1">ChiHecec3B27-6122</strain>
    </source>
</reference>
<name>A0A9D1K8Q0_9FIRM</name>
<evidence type="ECO:0000313" key="2">
    <source>
        <dbReference type="Proteomes" id="UP000886876"/>
    </source>
</evidence>
<reference evidence="1" key="1">
    <citation type="submission" date="2020-10" db="EMBL/GenBank/DDBJ databases">
        <authorList>
            <person name="Gilroy R."/>
        </authorList>
    </citation>
    <scope>NUCLEOTIDE SEQUENCE</scope>
    <source>
        <strain evidence="1">ChiHecec3B27-6122</strain>
    </source>
</reference>
<dbReference type="AlphaFoldDB" id="A0A9D1K8Q0"/>
<organism evidence="1 2">
    <name type="scientific">Candidatus Scatomorpha pullistercoris</name>
    <dbReference type="NCBI Taxonomy" id="2840929"/>
    <lineage>
        <taxon>Bacteria</taxon>
        <taxon>Bacillati</taxon>
        <taxon>Bacillota</taxon>
        <taxon>Clostridia</taxon>
        <taxon>Eubacteriales</taxon>
        <taxon>Candidatus Scatomorpha</taxon>
    </lineage>
</organism>